<dbReference type="PANTHER" id="PTHR11579:SF0">
    <property type="entry name" value="PROTEIN-L-ISOASPARTATE(D-ASPARTATE) O-METHYLTRANSFERASE"/>
    <property type="match status" value="1"/>
</dbReference>
<dbReference type="PANTHER" id="PTHR11579">
    <property type="entry name" value="PROTEIN-L-ISOASPARTATE O-METHYLTRANSFERASE"/>
    <property type="match status" value="1"/>
</dbReference>
<comment type="subcellular location">
    <subcellularLocation>
        <location evidence="1">Cytoplasm</location>
    </subcellularLocation>
</comment>
<dbReference type="EMBL" id="CP073100">
    <property type="protein sequence ID" value="QUE50001.1"/>
    <property type="molecule type" value="Genomic_DNA"/>
</dbReference>
<evidence type="ECO:0000256" key="1">
    <source>
        <dbReference type="ARBA" id="ARBA00004496"/>
    </source>
</evidence>
<keyword evidence="11" id="KW-1185">Reference proteome</keyword>
<evidence type="ECO:0000313" key="11">
    <source>
        <dbReference type="Proteomes" id="UP000676169"/>
    </source>
</evidence>
<evidence type="ECO:0000256" key="7">
    <source>
        <dbReference type="ARBA" id="ARBA00022679"/>
    </source>
</evidence>
<evidence type="ECO:0000256" key="8">
    <source>
        <dbReference type="ARBA" id="ARBA00022691"/>
    </source>
</evidence>
<evidence type="ECO:0000256" key="9">
    <source>
        <dbReference type="NCBIfam" id="TIGR00080"/>
    </source>
</evidence>
<evidence type="ECO:0000313" key="10">
    <source>
        <dbReference type="EMBL" id="QUE50001.1"/>
    </source>
</evidence>
<keyword evidence="8" id="KW-0949">S-adenosyl-L-methionine</keyword>
<dbReference type="FunFam" id="3.40.50.150:FF:000010">
    <property type="entry name" value="Protein-L-isoaspartate O-methyltransferase"/>
    <property type="match status" value="1"/>
</dbReference>
<evidence type="ECO:0000256" key="3">
    <source>
        <dbReference type="ARBA" id="ARBA00011890"/>
    </source>
</evidence>
<gene>
    <name evidence="10" type="ORF">KBB96_14120</name>
</gene>
<dbReference type="GO" id="GO:0004719">
    <property type="term" value="F:protein-L-isoaspartate (D-aspartate) O-methyltransferase activity"/>
    <property type="evidence" value="ECO:0007669"/>
    <property type="project" value="UniProtKB-UniRule"/>
</dbReference>
<dbReference type="NCBIfam" id="TIGR00080">
    <property type="entry name" value="pimt"/>
    <property type="match status" value="1"/>
</dbReference>
<reference evidence="10" key="1">
    <citation type="submission" date="2021-04" db="EMBL/GenBank/DDBJ databases">
        <title>Luteolibacter sp. 32A isolated from the skin of an Anderson's salamander (Ambystoma andersonii).</title>
        <authorList>
            <person name="Spergser J."/>
            <person name="Busse H.-J."/>
        </authorList>
    </citation>
    <scope>NUCLEOTIDE SEQUENCE</scope>
    <source>
        <strain evidence="10">32A</strain>
    </source>
</reference>
<accession>A0A975G747</accession>
<dbReference type="InterPro" id="IPR000682">
    <property type="entry name" value="PCMT"/>
</dbReference>
<proteinExistence type="inferred from homology"/>
<evidence type="ECO:0000256" key="4">
    <source>
        <dbReference type="ARBA" id="ARBA00013346"/>
    </source>
</evidence>
<keyword evidence="6 10" id="KW-0489">Methyltransferase</keyword>
<dbReference type="AlphaFoldDB" id="A0A975G747"/>
<dbReference type="KEGG" id="lamb:KBB96_14120"/>
<dbReference type="CDD" id="cd02440">
    <property type="entry name" value="AdoMet_MTases"/>
    <property type="match status" value="1"/>
</dbReference>
<dbReference type="GO" id="GO:0032259">
    <property type="term" value="P:methylation"/>
    <property type="evidence" value="ECO:0007669"/>
    <property type="project" value="UniProtKB-KW"/>
</dbReference>
<dbReference type="Gene3D" id="3.40.50.150">
    <property type="entry name" value="Vaccinia Virus protein VP39"/>
    <property type="match status" value="1"/>
</dbReference>
<evidence type="ECO:0000256" key="6">
    <source>
        <dbReference type="ARBA" id="ARBA00022603"/>
    </source>
</evidence>
<dbReference type="GO" id="GO:0005737">
    <property type="term" value="C:cytoplasm"/>
    <property type="evidence" value="ECO:0007669"/>
    <property type="project" value="UniProtKB-SubCell"/>
</dbReference>
<dbReference type="NCBIfam" id="NF001453">
    <property type="entry name" value="PRK00312.1"/>
    <property type="match status" value="1"/>
</dbReference>
<organism evidence="10 11">
    <name type="scientific">Luteolibacter ambystomatis</name>
    <dbReference type="NCBI Taxonomy" id="2824561"/>
    <lineage>
        <taxon>Bacteria</taxon>
        <taxon>Pseudomonadati</taxon>
        <taxon>Verrucomicrobiota</taxon>
        <taxon>Verrucomicrobiia</taxon>
        <taxon>Verrucomicrobiales</taxon>
        <taxon>Verrucomicrobiaceae</taxon>
        <taxon>Luteolibacter</taxon>
    </lineage>
</organism>
<dbReference type="EC" id="2.1.1.77" evidence="3 9"/>
<evidence type="ECO:0000256" key="2">
    <source>
        <dbReference type="ARBA" id="ARBA00005369"/>
    </source>
</evidence>
<name>A0A975G747_9BACT</name>
<protein>
    <recommendedName>
        <fullName evidence="4 9">Protein-L-isoaspartate O-methyltransferase</fullName>
        <ecNumber evidence="3 9">2.1.1.77</ecNumber>
    </recommendedName>
</protein>
<evidence type="ECO:0000256" key="5">
    <source>
        <dbReference type="ARBA" id="ARBA00022490"/>
    </source>
</evidence>
<dbReference type="InterPro" id="IPR029063">
    <property type="entry name" value="SAM-dependent_MTases_sf"/>
</dbReference>
<keyword evidence="7 10" id="KW-0808">Transferase</keyword>
<comment type="similarity">
    <text evidence="2">Belongs to the methyltransferase superfamily. L-isoaspartyl/D-aspartyl protein methyltransferase family.</text>
</comment>
<dbReference type="Proteomes" id="UP000676169">
    <property type="component" value="Chromosome"/>
</dbReference>
<sequence length="204" mass="22102">MVKEQIEARGVREPRVLAAMRAVPRENFVAEGLLPWIYEDQPLSIGRGQTISQPYMVALMTELLGTGPDATVLEIGAGCGYQTAILSRLVGRVCSIERDETLAAEARMRLAGMGCGNVELIHGDGFLGWPEPGRQFLRILAACAAEEIPVGLLDQLAPGGRLVIPIGPAETKQELTLVDRDWDGLLHTQVILPVRFVPMVHGSV</sequence>
<dbReference type="GO" id="GO:0030091">
    <property type="term" value="P:protein repair"/>
    <property type="evidence" value="ECO:0007669"/>
    <property type="project" value="UniProtKB-UniRule"/>
</dbReference>
<dbReference type="SUPFAM" id="SSF53335">
    <property type="entry name" value="S-adenosyl-L-methionine-dependent methyltransferases"/>
    <property type="match status" value="1"/>
</dbReference>
<dbReference type="Pfam" id="PF01135">
    <property type="entry name" value="PCMT"/>
    <property type="match status" value="1"/>
</dbReference>
<keyword evidence="5" id="KW-0963">Cytoplasm</keyword>